<dbReference type="GO" id="GO:0006071">
    <property type="term" value="P:glycerol metabolic process"/>
    <property type="evidence" value="ECO:0007669"/>
    <property type="project" value="UniProtKB-KW"/>
</dbReference>
<evidence type="ECO:0000256" key="1">
    <source>
        <dbReference type="ARBA" id="ARBA00007277"/>
    </source>
</evidence>
<evidence type="ECO:0000256" key="6">
    <source>
        <dbReference type="ARBA" id="ARBA00047512"/>
    </source>
</evidence>
<organism evidence="8 9">
    <name type="scientific">Paracidovorax wautersii</name>
    <dbReference type="NCBI Taxonomy" id="1177982"/>
    <lineage>
        <taxon>Bacteria</taxon>
        <taxon>Pseudomonadati</taxon>
        <taxon>Pseudomonadota</taxon>
        <taxon>Betaproteobacteria</taxon>
        <taxon>Burkholderiales</taxon>
        <taxon>Comamonadaceae</taxon>
        <taxon>Paracidovorax</taxon>
    </lineage>
</organism>
<dbReference type="EMBL" id="WNDQ01000001">
    <property type="protein sequence ID" value="KAF1024085.1"/>
    <property type="molecule type" value="Genomic_DNA"/>
</dbReference>
<evidence type="ECO:0000313" key="8">
    <source>
        <dbReference type="EMBL" id="KAF1024085.1"/>
    </source>
</evidence>
<evidence type="ECO:0000256" key="5">
    <source>
        <dbReference type="ARBA" id="ARBA00022801"/>
    </source>
</evidence>
<dbReference type="Pfam" id="PF03009">
    <property type="entry name" value="GDPD"/>
    <property type="match status" value="1"/>
</dbReference>
<keyword evidence="3" id="KW-0732">Signal</keyword>
<evidence type="ECO:0000256" key="4">
    <source>
        <dbReference type="ARBA" id="ARBA00022798"/>
    </source>
</evidence>
<dbReference type="SUPFAM" id="SSF51695">
    <property type="entry name" value="PLC-like phosphodiesterases"/>
    <property type="match status" value="1"/>
</dbReference>
<protein>
    <recommendedName>
        <fullName evidence="2">glycerophosphodiester phosphodiesterase</fullName>
        <ecNumber evidence="2">3.1.4.46</ecNumber>
    </recommendedName>
</protein>
<accession>A0A7V8FSG6</accession>
<keyword evidence="5" id="KW-0378">Hydrolase</keyword>
<dbReference type="PROSITE" id="PS51704">
    <property type="entry name" value="GP_PDE"/>
    <property type="match status" value="1"/>
</dbReference>
<evidence type="ECO:0000256" key="2">
    <source>
        <dbReference type="ARBA" id="ARBA00012247"/>
    </source>
</evidence>
<dbReference type="CDD" id="cd08602">
    <property type="entry name" value="GDPD_ScGlpQ1_like"/>
    <property type="match status" value="1"/>
</dbReference>
<gene>
    <name evidence="8" type="primary">glpQ</name>
    <name evidence="8" type="ORF">GAK30_00105</name>
</gene>
<proteinExistence type="inferred from homology"/>
<dbReference type="GO" id="GO:0006629">
    <property type="term" value="P:lipid metabolic process"/>
    <property type="evidence" value="ECO:0007669"/>
    <property type="project" value="InterPro"/>
</dbReference>
<dbReference type="Proteomes" id="UP000461670">
    <property type="component" value="Unassembled WGS sequence"/>
</dbReference>
<dbReference type="EC" id="3.1.4.46" evidence="2"/>
<comment type="caution">
    <text evidence="8">The sequence shown here is derived from an EMBL/GenBank/DDBJ whole genome shotgun (WGS) entry which is preliminary data.</text>
</comment>
<dbReference type="InterPro" id="IPR017946">
    <property type="entry name" value="PLC-like_Pdiesterase_TIM-brl"/>
</dbReference>
<comment type="catalytic activity">
    <reaction evidence="6">
        <text>a sn-glycero-3-phosphodiester + H2O = an alcohol + sn-glycerol 3-phosphate + H(+)</text>
        <dbReference type="Rhea" id="RHEA:12969"/>
        <dbReference type="ChEBI" id="CHEBI:15377"/>
        <dbReference type="ChEBI" id="CHEBI:15378"/>
        <dbReference type="ChEBI" id="CHEBI:30879"/>
        <dbReference type="ChEBI" id="CHEBI:57597"/>
        <dbReference type="ChEBI" id="CHEBI:83408"/>
        <dbReference type="EC" id="3.1.4.46"/>
    </reaction>
</comment>
<comment type="similarity">
    <text evidence="1">Belongs to the glycerophosphoryl diester phosphodiesterase family.</text>
</comment>
<keyword evidence="4" id="KW-0319">Glycerol metabolism</keyword>
<dbReference type="PANTHER" id="PTHR43620">
    <property type="entry name" value="GLYCEROPHOSPHORYL DIESTER PHOSPHODIESTERASE"/>
    <property type="match status" value="1"/>
</dbReference>
<reference evidence="9" key="1">
    <citation type="journal article" date="2020" name="MBio">
        <title>Horizontal gene transfer to a defensive symbiont with a reduced genome amongst a multipartite beetle microbiome.</title>
        <authorList>
            <person name="Waterworth S.C."/>
            <person name="Florez L.V."/>
            <person name="Rees E.R."/>
            <person name="Hertweck C."/>
            <person name="Kaltenpoth M."/>
            <person name="Kwan J.C."/>
        </authorList>
    </citation>
    <scope>NUCLEOTIDE SEQUENCE [LARGE SCALE GENOMIC DNA]</scope>
</reference>
<dbReference type="Gene3D" id="3.20.20.190">
    <property type="entry name" value="Phosphatidylinositol (PI) phosphodiesterase"/>
    <property type="match status" value="1"/>
</dbReference>
<feature type="domain" description="GP-PDE" evidence="7">
    <location>
        <begin position="60"/>
        <end position="398"/>
    </location>
</feature>
<evidence type="ECO:0000259" key="7">
    <source>
        <dbReference type="PROSITE" id="PS51704"/>
    </source>
</evidence>
<evidence type="ECO:0000313" key="9">
    <source>
        <dbReference type="Proteomes" id="UP000461670"/>
    </source>
</evidence>
<dbReference type="PANTHER" id="PTHR43620:SF7">
    <property type="entry name" value="GLYCEROPHOSPHODIESTER PHOSPHODIESTERASE GDPD5-RELATED"/>
    <property type="match status" value="1"/>
</dbReference>
<dbReference type="GO" id="GO:0008889">
    <property type="term" value="F:glycerophosphodiester phosphodiesterase activity"/>
    <property type="evidence" value="ECO:0007669"/>
    <property type="project" value="UniProtKB-EC"/>
</dbReference>
<evidence type="ECO:0000256" key="3">
    <source>
        <dbReference type="ARBA" id="ARBA00022729"/>
    </source>
</evidence>
<dbReference type="AlphaFoldDB" id="A0A7V8FSG6"/>
<name>A0A7V8FSG6_9BURK</name>
<sequence>MGTAFVMLTVTMHPSAVSLRRRTALATPLVFSGWLGACTSTPPAVTPWEASGGAGWPPVPALYGHRGASALRPEHTLEAYRLAIADGADFIEPDLVITRDGVLVARHENAIAILNADGSLKEATTDVVDRPAFASRKATKTIDGERITGWFVEDFTLAELKTLRARERIPAVRPANTVFDGQFEIPTLQEVIDLARRESRRLGRTIGIAPETKHPTFFQSIGLPLEAPLVAQLTRNGLNRQDAPVVIQSFEVGNLQALRPLTPVRLAQLVDDSGSPYDFVARGQAAARTYASMLTPQGLREIKAYADVLAPYKSWVIPVRDGVLGQPTSLVADAHAAGLPVVIWTLRPENRFLPASLKAEPRTDARARGDSVAEILAYLRAGVDGFFSDDSAVGRRAIKAFQRERAGR</sequence>
<dbReference type="InterPro" id="IPR030395">
    <property type="entry name" value="GP_PDE_dom"/>
</dbReference>
<dbReference type="GO" id="GO:0042597">
    <property type="term" value="C:periplasmic space"/>
    <property type="evidence" value="ECO:0007669"/>
    <property type="project" value="TreeGrafter"/>
</dbReference>